<reference evidence="1" key="1">
    <citation type="submission" date="2021-02" db="EMBL/GenBank/DDBJ databases">
        <authorList>
            <consortium name="DOE Joint Genome Institute"/>
            <person name="Ahrendt S."/>
            <person name="Looney B.P."/>
            <person name="Miyauchi S."/>
            <person name="Morin E."/>
            <person name="Drula E."/>
            <person name="Courty P.E."/>
            <person name="Chicoki N."/>
            <person name="Fauchery L."/>
            <person name="Kohler A."/>
            <person name="Kuo A."/>
            <person name="Labutti K."/>
            <person name="Pangilinan J."/>
            <person name="Lipzen A."/>
            <person name="Riley R."/>
            <person name="Andreopoulos W."/>
            <person name="He G."/>
            <person name="Johnson J."/>
            <person name="Barry K.W."/>
            <person name="Grigoriev I.V."/>
            <person name="Nagy L."/>
            <person name="Hibbett D."/>
            <person name="Henrissat B."/>
            <person name="Matheny P.B."/>
            <person name="Labbe J."/>
            <person name="Martin F."/>
        </authorList>
    </citation>
    <scope>NUCLEOTIDE SEQUENCE</scope>
    <source>
        <strain evidence="1">EC-137</strain>
    </source>
</reference>
<dbReference type="Proteomes" id="UP000814128">
    <property type="component" value="Unassembled WGS sequence"/>
</dbReference>
<name>A0ACB8Q7Z4_9AGAM</name>
<keyword evidence="1" id="KW-0812">Transmembrane</keyword>
<accession>A0ACB8Q7Z4</accession>
<dbReference type="EMBL" id="MU273819">
    <property type="protein sequence ID" value="KAI0027920.1"/>
    <property type="molecule type" value="Genomic_DNA"/>
</dbReference>
<keyword evidence="1" id="KW-0472">Membrane</keyword>
<reference evidence="1" key="2">
    <citation type="journal article" date="2022" name="New Phytol.">
        <title>Evolutionary transition to the ectomycorrhizal habit in the genomes of a hyperdiverse lineage of mushroom-forming fungi.</title>
        <authorList>
            <person name="Looney B."/>
            <person name="Miyauchi S."/>
            <person name="Morin E."/>
            <person name="Drula E."/>
            <person name="Courty P.E."/>
            <person name="Kohler A."/>
            <person name="Kuo A."/>
            <person name="LaButti K."/>
            <person name="Pangilinan J."/>
            <person name="Lipzen A."/>
            <person name="Riley R."/>
            <person name="Andreopoulos W."/>
            <person name="He G."/>
            <person name="Johnson J."/>
            <person name="Nolan M."/>
            <person name="Tritt A."/>
            <person name="Barry K.W."/>
            <person name="Grigoriev I.V."/>
            <person name="Nagy L.G."/>
            <person name="Hibbett D."/>
            <person name="Henrissat B."/>
            <person name="Matheny P.B."/>
            <person name="Labbe J."/>
            <person name="Martin F.M."/>
        </authorList>
    </citation>
    <scope>NUCLEOTIDE SEQUENCE</scope>
    <source>
        <strain evidence="1">EC-137</strain>
    </source>
</reference>
<evidence type="ECO:0000313" key="1">
    <source>
        <dbReference type="EMBL" id="KAI0027920.1"/>
    </source>
</evidence>
<keyword evidence="2" id="KW-1185">Reference proteome</keyword>
<organism evidence="1 2">
    <name type="scientific">Vararia minispora EC-137</name>
    <dbReference type="NCBI Taxonomy" id="1314806"/>
    <lineage>
        <taxon>Eukaryota</taxon>
        <taxon>Fungi</taxon>
        <taxon>Dikarya</taxon>
        <taxon>Basidiomycota</taxon>
        <taxon>Agaricomycotina</taxon>
        <taxon>Agaricomycetes</taxon>
        <taxon>Russulales</taxon>
        <taxon>Lachnocladiaceae</taxon>
        <taxon>Vararia</taxon>
    </lineage>
</organism>
<comment type="caution">
    <text evidence="1">The sequence shown here is derived from an EMBL/GenBank/DDBJ whole genome shotgun (WGS) entry which is preliminary data.</text>
</comment>
<gene>
    <name evidence="1" type="ORF">K488DRAFT_90308</name>
</gene>
<evidence type="ECO:0000313" key="2">
    <source>
        <dbReference type="Proteomes" id="UP000814128"/>
    </source>
</evidence>
<proteinExistence type="predicted"/>
<protein>
    <submittedName>
        <fullName evidence="1">Ferric reductase like transmembrane component-domain-containing protein</fullName>
    </submittedName>
</protein>
<sequence>MSFGKPPTVPTQFQIYDSYAEDPKWQITFTKIWCGCLAAAVGLSAPRFLRAVRRRRAHVDLFGVRDDSGRAYESVTQLREFPRPKSKFSEMLAGILRMLGSVLLWSPLGVGLDVGQIIVCAGYIATVVCCIFIKAPLVDNPNRAGFLAIAQFPVVFLFATKNSVLSLLLGPGHGYDKLNYIHRWAGRGMFIGAVVHGALWIRNHLQYNLAILSQQKEGSGVAALAVLCLLVLLSLRPARLYFYQLFFYLHVMLYVAFFITVCYHTTYAPPWIFPPLAFYGLDIFMRILRYRIKDATLIPVDNQMTLIRIHDCDGGYLGGQHIRLRVFFEGRVFESHPLTIASAPPVISCLPSRDILLGARVKGDWTRALARYAQAEHTRLSASVIDEKDGAETGVPVQVMVDGPYGGCSLDLGERESVLLAAGGAGVTFTLGLLDDIVGRIARTGRARGERTRRIEFVWCIRSFGCIEWFTPQLMAIANAAAMPGAGLDLHFSIFVTCLCDPEAVPPIPNMRVTVERPSLRILLRNFAASSTYLSVENLAVEGRASPSSDEDLKNESRAPWSGKGGVAVCAAGPENFTREAHNAVARIALSESRRVGGIALHTETFAM</sequence>